<dbReference type="SUPFAM" id="SSF57850">
    <property type="entry name" value="RING/U-box"/>
    <property type="match status" value="1"/>
</dbReference>
<evidence type="ECO:0000259" key="9">
    <source>
        <dbReference type="PROSITE" id="PS50089"/>
    </source>
</evidence>
<evidence type="ECO:0000259" key="10">
    <source>
        <dbReference type="PROSITE" id="PS51873"/>
    </source>
</evidence>
<dbReference type="PANTHER" id="PTHR11685">
    <property type="entry name" value="RBR FAMILY RING FINGER AND IBR DOMAIN-CONTAINING"/>
    <property type="match status" value="1"/>
</dbReference>
<dbReference type="PROSITE" id="PS51873">
    <property type="entry name" value="TRIAD"/>
    <property type="match status" value="1"/>
</dbReference>
<dbReference type="Proteomes" id="UP000030762">
    <property type="component" value="Unassembled WGS sequence"/>
</dbReference>
<dbReference type="InParanoid" id="T0RT19"/>
<dbReference type="OMA" id="CGFYQCG"/>
<accession>T0RT19</accession>
<dbReference type="eggNOG" id="ENOG502SMBX">
    <property type="taxonomic scope" value="Eukaryota"/>
</dbReference>
<feature type="domain" description="RING-type" evidence="9">
    <location>
        <begin position="36"/>
        <end position="90"/>
    </location>
</feature>
<feature type="domain" description="RING-type" evidence="10">
    <location>
        <begin position="32"/>
        <end position="310"/>
    </location>
</feature>
<evidence type="ECO:0000256" key="7">
    <source>
        <dbReference type="PROSITE-ProRule" id="PRU00175"/>
    </source>
</evidence>
<feature type="region of interest" description="Disordered" evidence="8">
    <location>
        <begin position="360"/>
        <end position="383"/>
    </location>
</feature>
<dbReference type="VEuPathDB" id="FungiDB:SDRG_08918"/>
<evidence type="ECO:0000256" key="1">
    <source>
        <dbReference type="ARBA" id="ARBA00022679"/>
    </source>
</evidence>
<evidence type="ECO:0000256" key="4">
    <source>
        <dbReference type="ARBA" id="ARBA00022771"/>
    </source>
</evidence>
<sequence>MTMHDVEQPMCEPQHGATPASPEDDSILATKARLQCQVCFDCFRSDEMVRKICSKTCPAVVCHGCLEGYMNSRLHAQIRGVPSKLTCPICVRPVNLVRWKRRAPFVYMESILDHFSYHVEAACEILCPECHEVSTVLPDPQERVYTIAMTKDYTQHIPTLRQKCAAFCQHNLTAADLVNFIVQAFDDYCDLVLESVVPLIHDTERRVTLVLYILHQDPFTFTACCDAAVCFRCKVAGHHEDQECAAMAPDMDEVAQCPECGVFLVKGDGCNSMTCVCGACFEWDEEVVRFQMQSLAKRHLDAFRRVSRFLQERVWKSRYDLCIDELPYGYIDLKLRTLRIARGFRLLWRHFKAYAGAAPSRPAAAAPPLCDAPPASLKSDKTS</sequence>
<organism evidence="11 12">
    <name type="scientific">Saprolegnia diclina (strain VS20)</name>
    <dbReference type="NCBI Taxonomy" id="1156394"/>
    <lineage>
        <taxon>Eukaryota</taxon>
        <taxon>Sar</taxon>
        <taxon>Stramenopiles</taxon>
        <taxon>Oomycota</taxon>
        <taxon>Saprolegniomycetes</taxon>
        <taxon>Saprolegniales</taxon>
        <taxon>Saprolegniaceae</taxon>
        <taxon>Saprolegnia</taxon>
    </lineage>
</organism>
<keyword evidence="6" id="KW-0862">Zinc</keyword>
<proteinExistence type="predicted"/>
<evidence type="ECO:0000256" key="5">
    <source>
        <dbReference type="ARBA" id="ARBA00022786"/>
    </source>
</evidence>
<feature type="region of interest" description="Disordered" evidence="8">
    <location>
        <begin position="1"/>
        <end position="23"/>
    </location>
</feature>
<evidence type="ECO:0000256" key="3">
    <source>
        <dbReference type="ARBA" id="ARBA00022737"/>
    </source>
</evidence>
<dbReference type="InterPro" id="IPR001841">
    <property type="entry name" value="Znf_RING"/>
</dbReference>
<protein>
    <recommendedName>
        <fullName evidence="13">RING-type domain-containing protein</fullName>
    </recommendedName>
</protein>
<dbReference type="GO" id="GO:0008270">
    <property type="term" value="F:zinc ion binding"/>
    <property type="evidence" value="ECO:0007669"/>
    <property type="project" value="UniProtKB-KW"/>
</dbReference>
<evidence type="ECO:0008006" key="13">
    <source>
        <dbReference type="Google" id="ProtNLM"/>
    </source>
</evidence>
<evidence type="ECO:0000256" key="8">
    <source>
        <dbReference type="SAM" id="MobiDB-lite"/>
    </source>
</evidence>
<dbReference type="GO" id="GO:0016567">
    <property type="term" value="P:protein ubiquitination"/>
    <property type="evidence" value="ECO:0007669"/>
    <property type="project" value="InterPro"/>
</dbReference>
<dbReference type="InterPro" id="IPR031127">
    <property type="entry name" value="E3_UB_ligase_RBR"/>
</dbReference>
<keyword evidence="12" id="KW-1185">Reference proteome</keyword>
<keyword evidence="4 7" id="KW-0863">Zinc-finger</keyword>
<dbReference type="RefSeq" id="XP_008613042.1">
    <property type="nucleotide sequence ID" value="XM_008614820.1"/>
</dbReference>
<evidence type="ECO:0000256" key="6">
    <source>
        <dbReference type="ARBA" id="ARBA00022833"/>
    </source>
</evidence>
<feature type="compositionally biased region" description="Low complexity" evidence="8">
    <location>
        <begin position="360"/>
        <end position="375"/>
    </location>
</feature>
<dbReference type="OrthoDB" id="61228at2759"/>
<name>T0RT19_SAPDV</name>
<keyword evidence="5" id="KW-0833">Ubl conjugation pathway</keyword>
<keyword evidence="2" id="KW-0479">Metal-binding</keyword>
<gene>
    <name evidence="11" type="ORF">SDRG_08918</name>
</gene>
<dbReference type="AlphaFoldDB" id="T0RT19"/>
<evidence type="ECO:0000313" key="11">
    <source>
        <dbReference type="EMBL" id="EQC33402.1"/>
    </source>
</evidence>
<keyword evidence="1" id="KW-0808">Transferase</keyword>
<dbReference type="EMBL" id="JH767159">
    <property type="protein sequence ID" value="EQC33402.1"/>
    <property type="molecule type" value="Genomic_DNA"/>
</dbReference>
<reference evidence="11 12" key="1">
    <citation type="submission" date="2012-04" db="EMBL/GenBank/DDBJ databases">
        <title>The Genome Sequence of Saprolegnia declina VS20.</title>
        <authorList>
            <consortium name="The Broad Institute Genome Sequencing Platform"/>
            <person name="Russ C."/>
            <person name="Nusbaum C."/>
            <person name="Tyler B."/>
            <person name="van West P."/>
            <person name="Dieguez-Uribeondo J."/>
            <person name="de Bruijn I."/>
            <person name="Tripathy S."/>
            <person name="Jiang R."/>
            <person name="Young S.K."/>
            <person name="Zeng Q."/>
            <person name="Gargeya S."/>
            <person name="Fitzgerald M."/>
            <person name="Haas B."/>
            <person name="Abouelleil A."/>
            <person name="Alvarado L."/>
            <person name="Arachchi H.M."/>
            <person name="Berlin A."/>
            <person name="Chapman S.B."/>
            <person name="Goldberg J."/>
            <person name="Griggs A."/>
            <person name="Gujja S."/>
            <person name="Hansen M."/>
            <person name="Howarth C."/>
            <person name="Imamovic A."/>
            <person name="Larimer J."/>
            <person name="McCowen C."/>
            <person name="Montmayeur A."/>
            <person name="Murphy C."/>
            <person name="Neiman D."/>
            <person name="Pearson M."/>
            <person name="Priest M."/>
            <person name="Roberts A."/>
            <person name="Saif S."/>
            <person name="Shea T."/>
            <person name="Sisk P."/>
            <person name="Sykes S."/>
            <person name="Wortman J."/>
            <person name="Nusbaum C."/>
            <person name="Birren B."/>
        </authorList>
    </citation>
    <scope>NUCLEOTIDE SEQUENCE [LARGE SCALE GENOMIC DNA]</scope>
    <source>
        <strain evidence="11 12">VS20</strain>
    </source>
</reference>
<dbReference type="InterPro" id="IPR044066">
    <property type="entry name" value="TRIAD_supradom"/>
</dbReference>
<dbReference type="PROSITE" id="PS50089">
    <property type="entry name" value="ZF_RING_2"/>
    <property type="match status" value="1"/>
</dbReference>
<evidence type="ECO:0000256" key="2">
    <source>
        <dbReference type="ARBA" id="ARBA00022723"/>
    </source>
</evidence>
<evidence type="ECO:0000313" key="12">
    <source>
        <dbReference type="Proteomes" id="UP000030762"/>
    </source>
</evidence>
<keyword evidence="3" id="KW-0677">Repeat</keyword>
<dbReference type="GeneID" id="19949645"/>
<dbReference type="GO" id="GO:0004842">
    <property type="term" value="F:ubiquitin-protein transferase activity"/>
    <property type="evidence" value="ECO:0007669"/>
    <property type="project" value="InterPro"/>
</dbReference>